<comment type="caution">
    <text evidence="3">The sequence shown here is derived from an EMBL/GenBank/DDBJ whole genome shotgun (WGS) entry which is preliminary data.</text>
</comment>
<keyword evidence="4" id="KW-1185">Reference proteome</keyword>
<evidence type="ECO:0000313" key="3">
    <source>
        <dbReference type="EMBL" id="GIM30499.1"/>
    </source>
</evidence>
<feature type="transmembrane region" description="Helical" evidence="1">
    <location>
        <begin position="39"/>
        <end position="62"/>
    </location>
</feature>
<keyword evidence="1" id="KW-0812">Transmembrane</keyword>
<dbReference type="AlphaFoldDB" id="A0A919S2X8"/>
<dbReference type="Proteomes" id="UP000679179">
    <property type="component" value="Unassembled WGS sequence"/>
</dbReference>
<keyword evidence="1" id="KW-1133">Transmembrane helix</keyword>
<dbReference type="InterPro" id="IPR006976">
    <property type="entry name" value="VanZ-like"/>
</dbReference>
<name>A0A919S2X8_9CLOT</name>
<organism evidence="3 4">
    <name type="scientific">Clostridium polyendosporum</name>
    <dbReference type="NCBI Taxonomy" id="69208"/>
    <lineage>
        <taxon>Bacteria</taxon>
        <taxon>Bacillati</taxon>
        <taxon>Bacillota</taxon>
        <taxon>Clostridia</taxon>
        <taxon>Eubacteriales</taxon>
        <taxon>Clostridiaceae</taxon>
        <taxon>Clostridium</taxon>
    </lineage>
</organism>
<dbReference type="RefSeq" id="WP_212905168.1">
    <property type="nucleotide sequence ID" value="NZ_BOPZ01000040.1"/>
</dbReference>
<dbReference type="PIRSF" id="PIRSF019083">
    <property type="entry name" value="UCP019083_VanZ"/>
    <property type="match status" value="1"/>
</dbReference>
<evidence type="ECO:0000259" key="2">
    <source>
        <dbReference type="Pfam" id="PF04892"/>
    </source>
</evidence>
<keyword evidence="1" id="KW-0472">Membrane</keyword>
<dbReference type="Pfam" id="PF04892">
    <property type="entry name" value="VanZ"/>
    <property type="match status" value="1"/>
</dbReference>
<sequence>MKNLTLKKILSWLLLIIWMSVIFVFSHKSGNDSDKQSTLIINIFNVMGLDLNSTLGDLATFIVRKTAHFTEYMILFFLSYNLLRSYTDKKDSIMFALIITLGYACTDEVHQLFIPGRTGKFTDILIDISGGLFGAFILSITKDRQVSSFLNLRR</sequence>
<gene>
    <name evidence="3" type="ORF">CPJCM30710_31650</name>
</gene>
<evidence type="ECO:0000256" key="1">
    <source>
        <dbReference type="SAM" id="Phobius"/>
    </source>
</evidence>
<dbReference type="EMBL" id="BOPZ01000040">
    <property type="protein sequence ID" value="GIM30499.1"/>
    <property type="molecule type" value="Genomic_DNA"/>
</dbReference>
<dbReference type="NCBIfam" id="NF037970">
    <property type="entry name" value="vanZ_1"/>
    <property type="match status" value="1"/>
</dbReference>
<evidence type="ECO:0000313" key="4">
    <source>
        <dbReference type="Proteomes" id="UP000679179"/>
    </source>
</evidence>
<feature type="transmembrane region" description="Helical" evidence="1">
    <location>
        <begin position="9"/>
        <end position="27"/>
    </location>
</feature>
<protein>
    <submittedName>
        <fullName evidence="3">Teicoplanin resistance protein VanZ</fullName>
    </submittedName>
</protein>
<feature type="transmembrane region" description="Helical" evidence="1">
    <location>
        <begin position="121"/>
        <end position="140"/>
    </location>
</feature>
<proteinExistence type="predicted"/>
<feature type="domain" description="VanZ-like" evidence="2">
    <location>
        <begin position="12"/>
        <end position="140"/>
    </location>
</feature>
<accession>A0A919S2X8</accession>
<dbReference type="InterPro" id="IPR016747">
    <property type="entry name" value="Phosphotransbutyrylase"/>
</dbReference>
<reference evidence="3" key="1">
    <citation type="submission" date="2021-03" db="EMBL/GenBank/DDBJ databases">
        <title>Taxonomic study of Clostridium polyendosporum from meadow-gley soil under rice.</title>
        <authorList>
            <person name="Kobayashi H."/>
            <person name="Tanizawa Y."/>
            <person name="Yagura M."/>
        </authorList>
    </citation>
    <scope>NUCLEOTIDE SEQUENCE</scope>
    <source>
        <strain evidence="3">JCM 30710</strain>
    </source>
</reference>
<feature type="transmembrane region" description="Helical" evidence="1">
    <location>
        <begin position="92"/>
        <end position="109"/>
    </location>
</feature>